<evidence type="ECO:0000313" key="1">
    <source>
        <dbReference type="EMBL" id="PWA77497.1"/>
    </source>
</evidence>
<dbReference type="AlphaFoldDB" id="A0A2U1NVL3"/>
<sequence>MEKLYSMEKKASLIITKEEAAGCGEFRLSGKMGGSEAAYVNVKWVVETLCPDFTNLIASPCIKFNKAGMLLAVSTNENGIKILANTLMNRAFSVASGSAVKAPMNTSVGPMPSSVMMVSIVSWDLLLNFPGCAWLVEK</sequence>
<reference evidence="1 2" key="1">
    <citation type="journal article" date="2018" name="Mol. Plant">
        <title>The genome of Artemisia annua provides insight into the evolution of Asteraceae family and artemisinin biosynthesis.</title>
        <authorList>
            <person name="Shen Q."/>
            <person name="Zhang L."/>
            <person name="Liao Z."/>
            <person name="Wang S."/>
            <person name="Yan T."/>
            <person name="Shi P."/>
            <person name="Liu M."/>
            <person name="Fu X."/>
            <person name="Pan Q."/>
            <person name="Wang Y."/>
            <person name="Lv Z."/>
            <person name="Lu X."/>
            <person name="Zhang F."/>
            <person name="Jiang W."/>
            <person name="Ma Y."/>
            <person name="Chen M."/>
            <person name="Hao X."/>
            <person name="Li L."/>
            <person name="Tang Y."/>
            <person name="Lv G."/>
            <person name="Zhou Y."/>
            <person name="Sun X."/>
            <person name="Brodelius P.E."/>
            <person name="Rose J.K.C."/>
            <person name="Tang K."/>
        </authorList>
    </citation>
    <scope>NUCLEOTIDE SEQUENCE [LARGE SCALE GENOMIC DNA]</scope>
    <source>
        <strain evidence="2">cv. Huhao1</strain>
        <tissue evidence="1">Leaf</tissue>
    </source>
</reference>
<comment type="caution">
    <text evidence="1">The sequence shown here is derived from an EMBL/GenBank/DDBJ whole genome shotgun (WGS) entry which is preliminary data.</text>
</comment>
<dbReference type="EMBL" id="PKPP01002118">
    <property type="protein sequence ID" value="PWA77497.1"/>
    <property type="molecule type" value="Genomic_DNA"/>
</dbReference>
<organism evidence="1 2">
    <name type="scientific">Artemisia annua</name>
    <name type="common">Sweet wormwood</name>
    <dbReference type="NCBI Taxonomy" id="35608"/>
    <lineage>
        <taxon>Eukaryota</taxon>
        <taxon>Viridiplantae</taxon>
        <taxon>Streptophyta</taxon>
        <taxon>Embryophyta</taxon>
        <taxon>Tracheophyta</taxon>
        <taxon>Spermatophyta</taxon>
        <taxon>Magnoliopsida</taxon>
        <taxon>eudicotyledons</taxon>
        <taxon>Gunneridae</taxon>
        <taxon>Pentapetalae</taxon>
        <taxon>asterids</taxon>
        <taxon>campanulids</taxon>
        <taxon>Asterales</taxon>
        <taxon>Asteraceae</taxon>
        <taxon>Asteroideae</taxon>
        <taxon>Anthemideae</taxon>
        <taxon>Artemisiinae</taxon>
        <taxon>Artemisia</taxon>
    </lineage>
</organism>
<evidence type="ECO:0000313" key="2">
    <source>
        <dbReference type="Proteomes" id="UP000245207"/>
    </source>
</evidence>
<dbReference type="Proteomes" id="UP000245207">
    <property type="component" value="Unassembled WGS sequence"/>
</dbReference>
<dbReference type="STRING" id="35608.A0A2U1NVL3"/>
<keyword evidence="2" id="KW-1185">Reference proteome</keyword>
<protein>
    <submittedName>
        <fullName evidence="1">CTLH, C-terminal LisH motif-containing protein</fullName>
    </submittedName>
</protein>
<gene>
    <name evidence="1" type="ORF">CTI12_AA217560</name>
</gene>
<name>A0A2U1NVL3_ARTAN</name>
<accession>A0A2U1NVL3</accession>
<dbReference type="OrthoDB" id="1743797at2759"/>
<proteinExistence type="predicted"/>